<comment type="caution">
    <text evidence="3">The sequence shown here is derived from an EMBL/GenBank/DDBJ whole genome shotgun (WGS) entry which is preliminary data.</text>
</comment>
<dbReference type="EMBL" id="JARIHO010000001">
    <property type="protein sequence ID" value="KAJ7368419.1"/>
    <property type="molecule type" value="Genomic_DNA"/>
</dbReference>
<protein>
    <submittedName>
        <fullName evidence="3">Uncharacterized protein</fullName>
    </submittedName>
</protein>
<gene>
    <name evidence="3" type="ORF">DFH08DRAFT_947331</name>
</gene>
<dbReference type="AlphaFoldDB" id="A0AAD7AV19"/>
<name>A0AAD7AV19_9AGAR</name>
<evidence type="ECO:0000256" key="1">
    <source>
        <dbReference type="SAM" id="Coils"/>
    </source>
</evidence>
<feature type="compositionally biased region" description="Pro residues" evidence="2">
    <location>
        <begin position="423"/>
        <end position="435"/>
    </location>
</feature>
<feature type="compositionally biased region" description="Polar residues" evidence="2">
    <location>
        <begin position="274"/>
        <end position="284"/>
    </location>
</feature>
<evidence type="ECO:0000256" key="2">
    <source>
        <dbReference type="SAM" id="MobiDB-lite"/>
    </source>
</evidence>
<feature type="compositionally biased region" description="Polar residues" evidence="2">
    <location>
        <begin position="199"/>
        <end position="212"/>
    </location>
</feature>
<dbReference type="Proteomes" id="UP001218218">
    <property type="component" value="Unassembled WGS sequence"/>
</dbReference>
<keyword evidence="1" id="KW-0175">Coiled coil</keyword>
<sequence length="555" mass="61185">MGPHKKDRQLLERLIAEQNTQIQELQVSLQAQVAHAVAADSRLAMAWDALDSMRIEHASELAEEAKANEDLRNTLSRYLKTVEAAEKERDDLRDVVVQLTEKIELSKDPNELTSWSRSRISIPRLLEPFQPMAQELSGIASESHLWAYASGMITFLRASLVSERRAHAQTRCAARARIAVLEAQVSRRDTELAERIRHTGQTLPRASPNSTRISPSRIPDLPPSPPPIHASQINAALHRTLAQNVIFEQEVEKLAARLDKARLEASRDAPPPDTQTVLESMPTVQQPPLRPSSSRRKRDRQNSQPREPGPSRRSRSRPRSGTPVQRSRPASPSEQAMDPDLTIRPDPLRSARTATEGIHASLDRELAILGAKIEEFHAEKEILLAQVQAESSSQLGTQSGSNPRSPQRENRFEHEIRNWQPPQVLPPAPPPPHPGGPQEEPLQASLWDDYEGSMSMELATPLIPTVMFPVAGPSTLPGSSNFHFTPSPVLPPPVSTDISPLDLSSERPLPGTASPRDVASPRTWGAADTGLQLQSGEQAVQELMGIAATARRRGS</sequence>
<feature type="compositionally biased region" description="Polar residues" evidence="2">
    <location>
        <begin position="389"/>
        <end position="405"/>
    </location>
</feature>
<organism evidence="3 4">
    <name type="scientific">Mycena albidolilacea</name>
    <dbReference type="NCBI Taxonomy" id="1033008"/>
    <lineage>
        <taxon>Eukaryota</taxon>
        <taxon>Fungi</taxon>
        <taxon>Dikarya</taxon>
        <taxon>Basidiomycota</taxon>
        <taxon>Agaricomycotina</taxon>
        <taxon>Agaricomycetes</taxon>
        <taxon>Agaricomycetidae</taxon>
        <taxon>Agaricales</taxon>
        <taxon>Marasmiineae</taxon>
        <taxon>Mycenaceae</taxon>
        <taxon>Mycena</taxon>
    </lineage>
</organism>
<reference evidence="3" key="1">
    <citation type="submission" date="2023-03" db="EMBL/GenBank/DDBJ databases">
        <title>Massive genome expansion in bonnet fungi (Mycena s.s.) driven by repeated elements and novel gene families across ecological guilds.</title>
        <authorList>
            <consortium name="Lawrence Berkeley National Laboratory"/>
            <person name="Harder C.B."/>
            <person name="Miyauchi S."/>
            <person name="Viragh M."/>
            <person name="Kuo A."/>
            <person name="Thoen E."/>
            <person name="Andreopoulos B."/>
            <person name="Lu D."/>
            <person name="Skrede I."/>
            <person name="Drula E."/>
            <person name="Henrissat B."/>
            <person name="Morin E."/>
            <person name="Kohler A."/>
            <person name="Barry K."/>
            <person name="LaButti K."/>
            <person name="Morin E."/>
            <person name="Salamov A."/>
            <person name="Lipzen A."/>
            <person name="Mereny Z."/>
            <person name="Hegedus B."/>
            <person name="Baldrian P."/>
            <person name="Stursova M."/>
            <person name="Weitz H."/>
            <person name="Taylor A."/>
            <person name="Grigoriev I.V."/>
            <person name="Nagy L.G."/>
            <person name="Martin F."/>
            <person name="Kauserud H."/>
        </authorList>
    </citation>
    <scope>NUCLEOTIDE SEQUENCE</scope>
    <source>
        <strain evidence="3">CBHHK002</strain>
    </source>
</reference>
<keyword evidence="4" id="KW-1185">Reference proteome</keyword>
<feature type="region of interest" description="Disordered" evidence="2">
    <location>
        <begin position="263"/>
        <end position="348"/>
    </location>
</feature>
<evidence type="ECO:0000313" key="4">
    <source>
        <dbReference type="Proteomes" id="UP001218218"/>
    </source>
</evidence>
<feature type="compositionally biased region" description="Polar residues" evidence="2">
    <location>
        <begin position="322"/>
        <end position="334"/>
    </location>
</feature>
<feature type="region of interest" description="Disordered" evidence="2">
    <location>
        <begin position="487"/>
        <end position="536"/>
    </location>
</feature>
<accession>A0AAD7AV19</accession>
<feature type="coiled-coil region" evidence="1">
    <location>
        <begin position="68"/>
        <end position="102"/>
    </location>
</feature>
<feature type="compositionally biased region" description="Basic and acidic residues" evidence="2">
    <location>
        <begin position="406"/>
        <end position="417"/>
    </location>
</feature>
<feature type="region of interest" description="Disordered" evidence="2">
    <location>
        <begin position="389"/>
        <end position="442"/>
    </location>
</feature>
<proteinExistence type="predicted"/>
<feature type="region of interest" description="Disordered" evidence="2">
    <location>
        <begin position="199"/>
        <end position="230"/>
    </location>
</feature>
<evidence type="ECO:0000313" key="3">
    <source>
        <dbReference type="EMBL" id="KAJ7368419.1"/>
    </source>
</evidence>